<dbReference type="Proteomes" id="UP000256900">
    <property type="component" value="Unassembled WGS sequence"/>
</dbReference>
<gene>
    <name evidence="3" type="ORF">DES32_3161</name>
</gene>
<protein>
    <submittedName>
        <fullName evidence="3">Putative tail protein</fullName>
    </submittedName>
</protein>
<evidence type="ECO:0000313" key="3">
    <source>
        <dbReference type="EMBL" id="REF83245.1"/>
    </source>
</evidence>
<feature type="domain" description="Tip attachment protein J" evidence="1">
    <location>
        <begin position="229"/>
        <end position="451"/>
    </location>
</feature>
<dbReference type="InterPro" id="IPR056490">
    <property type="entry name" value="Rcc01698_C"/>
</dbReference>
<evidence type="ECO:0000259" key="2">
    <source>
        <dbReference type="Pfam" id="PF23666"/>
    </source>
</evidence>
<name>A0A3D9YL17_9HYPH</name>
<accession>A0A3D9YL17</accession>
<dbReference type="OrthoDB" id="6021410at2"/>
<dbReference type="Pfam" id="PF13550">
    <property type="entry name" value="Phage-tail_3"/>
    <property type="match status" value="1"/>
</dbReference>
<dbReference type="InterPro" id="IPR032876">
    <property type="entry name" value="J_dom"/>
</dbReference>
<reference evidence="3 4" key="1">
    <citation type="submission" date="2018-08" db="EMBL/GenBank/DDBJ databases">
        <title>Genomic Encyclopedia of Type Strains, Phase IV (KMG-IV): sequencing the most valuable type-strain genomes for metagenomic binning, comparative biology and taxonomic classification.</title>
        <authorList>
            <person name="Goeker M."/>
        </authorList>
    </citation>
    <scope>NUCLEOTIDE SEQUENCE [LARGE SCALE GENOMIC DNA]</scope>
    <source>
        <strain evidence="3 4">BW863</strain>
    </source>
</reference>
<comment type="caution">
    <text evidence="3">The sequence shown here is derived from an EMBL/GenBank/DDBJ whole genome shotgun (WGS) entry which is preliminary data.</text>
</comment>
<organism evidence="3 4">
    <name type="scientific">Methylovirgula ligni</name>
    <dbReference type="NCBI Taxonomy" id="569860"/>
    <lineage>
        <taxon>Bacteria</taxon>
        <taxon>Pseudomonadati</taxon>
        <taxon>Pseudomonadota</taxon>
        <taxon>Alphaproteobacteria</taxon>
        <taxon>Hyphomicrobiales</taxon>
        <taxon>Beijerinckiaceae</taxon>
        <taxon>Methylovirgula</taxon>
    </lineage>
</organism>
<feature type="domain" description="Rcc01698-like C-terminal" evidence="2">
    <location>
        <begin position="551"/>
        <end position="642"/>
    </location>
</feature>
<dbReference type="Pfam" id="PF23666">
    <property type="entry name" value="Rcc01698_C"/>
    <property type="match status" value="1"/>
</dbReference>
<evidence type="ECO:0000313" key="4">
    <source>
        <dbReference type="Proteomes" id="UP000256900"/>
    </source>
</evidence>
<sequence>MSFLRANANQGAQPTIYSGLQVQSSSSAVPITIGWGIMKVAPNFAWCGDLGTYQASGGGKGGATSGGTTGYTCAVICGMCEGPIQDLRAVWKNQTVHVHLSGAFPNSVLFDGELNQEPWSYLAAHHPDQILNYPGLAYVAHPDMNMGTAAEPPAISFEVIFSSWSTGANGQDADPAFIFNDFLTNPQYGVGFPLASIDSSTLFGSDGDASLQTYCFAAGICLSPVLIDQESASSILTRLLQLTNCEVIWSGDQLKFIPYGDTSITGALYSGGDVTFPYQSDTNQYSFNVAAKTQIGTRTFNPNIEPVYSLNDDDFVVGDASSNSGGGAKQVSDDPVQVLRTDPYELGNYTFIEIYQRTNYYDATPIPVFDEYFIETYGLRVGDTVTAHEICDETVGQTVGQLILQRQLYIRNTYKFTLDWGFCLLEPMDVVLITDVAIGLVNFPVRIAEIDEDDDGLLAITAEEFPGGTATSVAYPVQTKSSSTFGSNVPASALNAPIIFEPPYQLAGAQSPLQVYCAVSGNDPLTFGGYNVWVSTDGQTYTQAETVFGAATQGVTTARLAAAATGIDNVNTLSVDLSDMGGAINPASASDMSSGNSACYVGGEIIAYQNATLTSADIYALQPLNRGLFGSSPVVHATGTPFALLDGNIFKYPFQPSQIGQTVYFKFQPFNVLGGGVPDLSDCGAYPYIVQGSALGGPLATPQNLRLNFKAQFCDLTFDEVSDPRGQVKYYVLRGPSAQTAQQLVDVAHPPVTLISPDTYWVQSYIVPVPGLTVKSPISSGITLAANMLVTNELDVFDEQTGNWGGLLQNCSIAGTSPDEILQLNPVCNVDFGSVADTTLSLIDDFGGLTDVIVVPLDLGTLV</sequence>
<evidence type="ECO:0000259" key="1">
    <source>
        <dbReference type="Pfam" id="PF13550"/>
    </source>
</evidence>
<dbReference type="AlphaFoldDB" id="A0A3D9YL17"/>
<proteinExistence type="predicted"/>
<keyword evidence="4" id="KW-1185">Reference proteome</keyword>
<dbReference type="RefSeq" id="WP_115837765.1">
    <property type="nucleotide sequence ID" value="NZ_CP025086.1"/>
</dbReference>
<dbReference type="EMBL" id="QUMO01000006">
    <property type="protein sequence ID" value="REF83245.1"/>
    <property type="molecule type" value="Genomic_DNA"/>
</dbReference>